<dbReference type="Pfam" id="PF07714">
    <property type="entry name" value="PK_Tyr_Ser-Thr"/>
    <property type="match status" value="1"/>
</dbReference>
<gene>
    <name evidence="2" type="ORF">PILCRDRAFT_344290</name>
</gene>
<dbReference type="EMBL" id="KN832984">
    <property type="protein sequence ID" value="KIM85777.1"/>
    <property type="molecule type" value="Genomic_DNA"/>
</dbReference>
<dbReference type="PROSITE" id="PS50011">
    <property type="entry name" value="PROTEIN_KINASE_DOM"/>
    <property type="match status" value="1"/>
</dbReference>
<protein>
    <recommendedName>
        <fullName evidence="1">Protein kinase domain-containing protein</fullName>
    </recommendedName>
</protein>
<dbReference type="SUPFAM" id="SSF56112">
    <property type="entry name" value="Protein kinase-like (PK-like)"/>
    <property type="match status" value="1"/>
</dbReference>
<dbReference type="GO" id="GO:0004674">
    <property type="term" value="F:protein serine/threonine kinase activity"/>
    <property type="evidence" value="ECO:0007669"/>
    <property type="project" value="TreeGrafter"/>
</dbReference>
<dbReference type="InterPro" id="IPR001245">
    <property type="entry name" value="Ser-Thr/Tyr_kinase_cat_dom"/>
</dbReference>
<dbReference type="InParanoid" id="A0A0C3C7W0"/>
<accession>A0A0C3C7W0</accession>
<dbReference type="HOGENOM" id="CLU_000288_7_18_1"/>
<dbReference type="InterPro" id="IPR011009">
    <property type="entry name" value="Kinase-like_dom_sf"/>
</dbReference>
<dbReference type="OrthoDB" id="5966500at2759"/>
<dbReference type="Gene3D" id="1.10.510.10">
    <property type="entry name" value="Transferase(Phosphotransferase) domain 1"/>
    <property type="match status" value="1"/>
</dbReference>
<evidence type="ECO:0000313" key="2">
    <source>
        <dbReference type="EMBL" id="KIM85777.1"/>
    </source>
</evidence>
<dbReference type="InterPro" id="IPR051681">
    <property type="entry name" value="Ser/Thr_Kinases-Pseudokinases"/>
</dbReference>
<dbReference type="InterPro" id="IPR000719">
    <property type="entry name" value="Prot_kinase_dom"/>
</dbReference>
<dbReference type="Proteomes" id="UP000054166">
    <property type="component" value="Unassembled WGS sequence"/>
</dbReference>
<keyword evidence="3" id="KW-1185">Reference proteome</keyword>
<reference evidence="2 3" key="1">
    <citation type="submission" date="2014-04" db="EMBL/GenBank/DDBJ databases">
        <authorList>
            <consortium name="DOE Joint Genome Institute"/>
            <person name="Kuo A."/>
            <person name="Tarkka M."/>
            <person name="Buscot F."/>
            <person name="Kohler A."/>
            <person name="Nagy L.G."/>
            <person name="Floudas D."/>
            <person name="Copeland A."/>
            <person name="Barry K.W."/>
            <person name="Cichocki N."/>
            <person name="Veneault-Fourrey C."/>
            <person name="LaButti K."/>
            <person name="Lindquist E.A."/>
            <person name="Lipzen A."/>
            <person name="Lundell T."/>
            <person name="Morin E."/>
            <person name="Murat C."/>
            <person name="Sun H."/>
            <person name="Tunlid A."/>
            <person name="Henrissat B."/>
            <person name="Grigoriev I.V."/>
            <person name="Hibbett D.S."/>
            <person name="Martin F."/>
            <person name="Nordberg H.P."/>
            <person name="Cantor M.N."/>
            <person name="Hua S.X."/>
        </authorList>
    </citation>
    <scope>NUCLEOTIDE SEQUENCE [LARGE SCALE GENOMIC DNA]</scope>
    <source>
        <strain evidence="2 3">F 1598</strain>
    </source>
</reference>
<name>A0A0C3C7W0_PILCF</name>
<evidence type="ECO:0000259" key="1">
    <source>
        <dbReference type="PROSITE" id="PS50011"/>
    </source>
</evidence>
<evidence type="ECO:0000313" key="3">
    <source>
        <dbReference type="Proteomes" id="UP000054166"/>
    </source>
</evidence>
<dbReference type="PANTHER" id="PTHR44329">
    <property type="entry name" value="SERINE/THREONINE-PROTEIN KINASE TNNI3K-RELATED"/>
    <property type="match status" value="1"/>
</dbReference>
<feature type="domain" description="Protein kinase" evidence="1">
    <location>
        <begin position="1"/>
        <end position="220"/>
    </location>
</feature>
<proteinExistence type="predicted"/>
<sequence>MVHMLDQQQSQISMLQNDHISSIWVANIRVAEKAVPAIEVPWYKHGNVLTYLQHHPAVNKLDRAIDIACGLAGLHSVGIVHGNMHPGNMLITDNGRACITDVGLYTSVIRTTRGHRLPIPLQWPYKSPEELVNGVQTSYTDVYSFACTVYSMYTGRSPLVYVRDMQRIAERGHGGLLAGSKPEGLSDAVWIVLNRCWAIHPASRPTMAAVEYELRKLGRN</sequence>
<dbReference type="GO" id="GO:0005524">
    <property type="term" value="F:ATP binding"/>
    <property type="evidence" value="ECO:0007669"/>
    <property type="project" value="InterPro"/>
</dbReference>
<dbReference type="AlphaFoldDB" id="A0A0C3C7W0"/>
<organism evidence="2 3">
    <name type="scientific">Piloderma croceum (strain F 1598)</name>
    <dbReference type="NCBI Taxonomy" id="765440"/>
    <lineage>
        <taxon>Eukaryota</taxon>
        <taxon>Fungi</taxon>
        <taxon>Dikarya</taxon>
        <taxon>Basidiomycota</taxon>
        <taxon>Agaricomycotina</taxon>
        <taxon>Agaricomycetes</taxon>
        <taxon>Agaricomycetidae</taxon>
        <taxon>Atheliales</taxon>
        <taxon>Atheliaceae</taxon>
        <taxon>Piloderma</taxon>
    </lineage>
</organism>
<reference evidence="3" key="2">
    <citation type="submission" date="2015-01" db="EMBL/GenBank/DDBJ databases">
        <title>Evolutionary Origins and Diversification of the Mycorrhizal Mutualists.</title>
        <authorList>
            <consortium name="DOE Joint Genome Institute"/>
            <consortium name="Mycorrhizal Genomics Consortium"/>
            <person name="Kohler A."/>
            <person name="Kuo A."/>
            <person name="Nagy L.G."/>
            <person name="Floudas D."/>
            <person name="Copeland A."/>
            <person name="Barry K.W."/>
            <person name="Cichocki N."/>
            <person name="Veneault-Fourrey C."/>
            <person name="LaButti K."/>
            <person name="Lindquist E.A."/>
            <person name="Lipzen A."/>
            <person name="Lundell T."/>
            <person name="Morin E."/>
            <person name="Murat C."/>
            <person name="Riley R."/>
            <person name="Ohm R."/>
            <person name="Sun H."/>
            <person name="Tunlid A."/>
            <person name="Henrissat B."/>
            <person name="Grigoriev I.V."/>
            <person name="Hibbett D.S."/>
            <person name="Martin F."/>
        </authorList>
    </citation>
    <scope>NUCLEOTIDE SEQUENCE [LARGE SCALE GENOMIC DNA]</scope>
    <source>
        <strain evidence="3">F 1598</strain>
    </source>
</reference>